<organism evidence="3 4">
    <name type="scientific">Hyphomicrobium denitrificans 1NES1</name>
    <dbReference type="NCBI Taxonomy" id="670307"/>
    <lineage>
        <taxon>Bacteria</taxon>
        <taxon>Pseudomonadati</taxon>
        <taxon>Pseudomonadota</taxon>
        <taxon>Alphaproteobacteria</taxon>
        <taxon>Hyphomicrobiales</taxon>
        <taxon>Hyphomicrobiaceae</taxon>
        <taxon>Hyphomicrobium</taxon>
    </lineage>
</organism>
<dbReference type="EMBL" id="CP005587">
    <property type="protein sequence ID" value="AGK58808.1"/>
    <property type="molecule type" value="Genomic_DNA"/>
</dbReference>
<comment type="function">
    <text evidence="1">Mediates coordination of peptidoglycan synthesis and outer membrane constriction during cell division.</text>
</comment>
<dbReference type="Pfam" id="PF13432">
    <property type="entry name" value="TPR_16"/>
    <property type="match status" value="1"/>
</dbReference>
<dbReference type="InterPro" id="IPR014162">
    <property type="entry name" value="CpoB_C"/>
</dbReference>
<dbReference type="InterPro" id="IPR019734">
    <property type="entry name" value="TPR_rpt"/>
</dbReference>
<evidence type="ECO:0000256" key="1">
    <source>
        <dbReference type="HAMAP-Rule" id="MF_02066"/>
    </source>
</evidence>
<keyword evidence="4" id="KW-1185">Reference proteome</keyword>
<dbReference type="HAMAP" id="MF_02066">
    <property type="entry name" value="CpoB"/>
    <property type="match status" value="1"/>
</dbReference>
<accession>N0B702</accession>
<dbReference type="OrthoDB" id="7185608at2"/>
<comment type="similarity">
    <text evidence="1">Belongs to the CpoB family.</text>
</comment>
<gene>
    <name evidence="1" type="primary">cpoB</name>
    <name evidence="3" type="ORF">HYPDE_35683</name>
</gene>
<dbReference type="GO" id="GO:0030288">
    <property type="term" value="C:outer membrane-bounded periplasmic space"/>
    <property type="evidence" value="ECO:0007669"/>
    <property type="project" value="UniProtKB-UniRule"/>
</dbReference>
<keyword evidence="1" id="KW-0574">Periplasm</keyword>
<dbReference type="GO" id="GO:0043093">
    <property type="term" value="P:FtsZ-dependent cytokinesis"/>
    <property type="evidence" value="ECO:0007669"/>
    <property type="project" value="UniProtKB-UniRule"/>
</dbReference>
<feature type="signal peptide" evidence="1">
    <location>
        <begin position="1"/>
        <end position="29"/>
    </location>
</feature>
<dbReference type="InterPro" id="IPR011990">
    <property type="entry name" value="TPR-like_helical_dom_sf"/>
</dbReference>
<protein>
    <recommendedName>
        <fullName evidence="1">Cell division coordinator CpoB</fullName>
    </recommendedName>
</protein>
<evidence type="ECO:0000313" key="4">
    <source>
        <dbReference type="Proteomes" id="UP000005952"/>
    </source>
</evidence>
<dbReference type="RefSeq" id="WP_015598827.1">
    <property type="nucleotide sequence ID" value="NC_021172.1"/>
</dbReference>
<proteinExistence type="inferred from homology"/>
<reference evidence="3 4" key="1">
    <citation type="journal article" date="2013" name="Genome Announc.">
        <title>Genome sequences for three denitrifying bacterial strains isolated from a uranium- and nitrate-contaminated subsurface environment.</title>
        <authorList>
            <person name="Venkatramanan R."/>
            <person name="Prakash O."/>
            <person name="Woyke T."/>
            <person name="Chain P."/>
            <person name="Goodwin L.A."/>
            <person name="Watson D."/>
            <person name="Brooks S."/>
            <person name="Kostka J.E."/>
            <person name="Green S.J."/>
        </authorList>
    </citation>
    <scope>NUCLEOTIDE SEQUENCE [LARGE SCALE GENOMIC DNA]</scope>
    <source>
        <strain evidence="3 4">1NES1</strain>
    </source>
</reference>
<dbReference type="eggNOG" id="COG1729">
    <property type="taxonomic scope" value="Bacteria"/>
</dbReference>
<dbReference type="AlphaFoldDB" id="N0B702"/>
<dbReference type="Pfam" id="PF13174">
    <property type="entry name" value="TPR_6"/>
    <property type="match status" value="1"/>
</dbReference>
<keyword evidence="1" id="KW-0132">Cell division</keyword>
<dbReference type="NCBIfam" id="TIGR02795">
    <property type="entry name" value="tol_pal_ybgF"/>
    <property type="match status" value="1"/>
</dbReference>
<keyword evidence="1" id="KW-0131">Cell cycle</keyword>
<feature type="chain" id="PRO_5009992324" description="Cell division coordinator CpoB" evidence="1">
    <location>
        <begin position="30"/>
        <end position="341"/>
    </location>
</feature>
<evidence type="ECO:0000313" key="3">
    <source>
        <dbReference type="EMBL" id="AGK58808.1"/>
    </source>
</evidence>
<dbReference type="HOGENOM" id="CLU_044315_0_0_5"/>
<sequence length="341" mass="34904" precursor="true">MAKRKRIPVGFGISAAAVALLLAATPVFAQSNEKAAKGSAAAATGESGLQARVRSLEEQLVDMQVVVGTLETLAKSGGSAPAPFPASTAGGDGDAARIEGLETQVRALTAQVQQLSDQVRSLGGTPRRSDIPASSDTALAGQEAHPQAQPPTAPNPGFGSTTVATGNDAIGGLLNSDGAHSPEAPPGAVGQTGAVPAPATVATAALAPASTSSNDPKQLYETAYGYLLQRDYGAAEAAFDEFLKKFPNDSLSGNAQYWLGETHFVRGQYKAAASAFLKGYQSYAQSAKAPDSLLKLAMSLDRLGQKDAACSSFAELASKFPTAPQSVKARAQSERQRVGCQ</sequence>
<feature type="region of interest" description="Disordered" evidence="2">
    <location>
        <begin position="117"/>
        <end position="194"/>
    </location>
</feature>
<evidence type="ECO:0000256" key="2">
    <source>
        <dbReference type="SAM" id="MobiDB-lite"/>
    </source>
</evidence>
<comment type="subcellular location">
    <subcellularLocation>
        <location evidence="1">Periplasm</location>
    </subcellularLocation>
</comment>
<keyword evidence="1" id="KW-0732">Signal</keyword>
<dbReference type="STRING" id="670307.HYPDE_35683"/>
<dbReference type="KEGG" id="hdt:HYPDE_35683"/>
<dbReference type="Gene3D" id="1.25.40.10">
    <property type="entry name" value="Tetratricopeptide repeat domain"/>
    <property type="match status" value="1"/>
</dbReference>
<dbReference type="InterPro" id="IPR034706">
    <property type="entry name" value="CpoB"/>
</dbReference>
<dbReference type="Proteomes" id="UP000005952">
    <property type="component" value="Chromosome"/>
</dbReference>
<dbReference type="SUPFAM" id="SSF48452">
    <property type="entry name" value="TPR-like"/>
    <property type="match status" value="1"/>
</dbReference>
<name>N0B702_9HYPH</name>